<dbReference type="InterPro" id="IPR003439">
    <property type="entry name" value="ABC_transporter-like_ATP-bd"/>
</dbReference>
<evidence type="ECO:0008006" key="12">
    <source>
        <dbReference type="Google" id="ProtNLM"/>
    </source>
</evidence>
<dbReference type="InterPro" id="IPR039421">
    <property type="entry name" value="Type_1_exporter"/>
</dbReference>
<evidence type="ECO:0000256" key="5">
    <source>
        <dbReference type="ARBA" id="ARBA00022989"/>
    </source>
</evidence>
<dbReference type="Gene3D" id="3.40.50.300">
    <property type="entry name" value="P-loop containing nucleotide triphosphate hydrolases"/>
    <property type="match status" value="1"/>
</dbReference>
<evidence type="ECO:0000313" key="11">
    <source>
        <dbReference type="Proteomes" id="UP000250003"/>
    </source>
</evidence>
<evidence type="ECO:0000259" key="9">
    <source>
        <dbReference type="PROSITE" id="PS50929"/>
    </source>
</evidence>
<feature type="transmembrane region" description="Helical" evidence="7">
    <location>
        <begin position="157"/>
        <end position="176"/>
    </location>
</feature>
<sequence>MGDFIQLINKMKISLKQFIFSYLKCLLWACAYTIVALIFPSMVGMIIDNGIALNDFSKVIKESMGLLVLGGLMILFQYLQKLSFASLSQEIIIDIKKTLIQKISRTNYLFWKQHKSGDVYTVIEKDVNQLENLLLSIFSNGITNVFVVLSVSIYMIYINMFIGVVVILLAFLFATFQRRIGNVAKRGMTKLRETVGNISIHTNNIVNNVLPIKMLGISKDIIDDYCRNLRDYKKQYIKQVLILNHVQSTGMAFTAIGLFIIMIFGAMEVLQNRLSIGFLFSLTMYLQRLYNPIIGLGNVYVSLQSFSPIVSKLLEILNNTNEIADGKYTPKTHLSGNILINNVKFKYSDGANYILDDFSLSIRSGEKIGIVGKNGTGKTSLLRLFARVCKAESGSILLDDVEISNYCEHFLEEEIGFMLQENYLPDWTLEDFFGKNNVENAEKMMNDLGIPLRKFSKGMNSRIGENKISLSGGELQKLAFIKLLLEQKQIYIFDEPTSALDLESEEKMITMLRKYLKNRTCIIITHRKAILNICDKIIEFK</sequence>
<proteinExistence type="predicted"/>
<dbReference type="Gene3D" id="1.20.1560.10">
    <property type="entry name" value="ABC transporter type 1, transmembrane domain"/>
    <property type="match status" value="1"/>
</dbReference>
<dbReference type="Pfam" id="PF00664">
    <property type="entry name" value="ABC_membrane"/>
    <property type="match status" value="1"/>
</dbReference>
<evidence type="ECO:0000256" key="2">
    <source>
        <dbReference type="ARBA" id="ARBA00022692"/>
    </source>
</evidence>
<keyword evidence="5 7" id="KW-1133">Transmembrane helix</keyword>
<dbReference type="GO" id="GO:0140359">
    <property type="term" value="F:ABC-type transporter activity"/>
    <property type="evidence" value="ECO:0007669"/>
    <property type="project" value="InterPro"/>
</dbReference>
<evidence type="ECO:0000256" key="1">
    <source>
        <dbReference type="ARBA" id="ARBA00004651"/>
    </source>
</evidence>
<name>A0A2Z4UA97_9FIRM</name>
<feature type="domain" description="ABC transmembrane type-1" evidence="9">
    <location>
        <begin position="26"/>
        <end position="305"/>
    </location>
</feature>
<accession>A0A2Z4UA97</accession>
<evidence type="ECO:0000259" key="8">
    <source>
        <dbReference type="PROSITE" id="PS50893"/>
    </source>
</evidence>
<dbReference type="CDD" id="cd07346">
    <property type="entry name" value="ABC_6TM_exporters"/>
    <property type="match status" value="1"/>
</dbReference>
<dbReference type="OrthoDB" id="1887693at2"/>
<comment type="subcellular location">
    <subcellularLocation>
        <location evidence="1">Cell membrane</location>
        <topology evidence="1">Multi-pass membrane protein</topology>
    </subcellularLocation>
</comment>
<reference evidence="11" key="1">
    <citation type="submission" date="2018-06" db="EMBL/GenBank/DDBJ databases">
        <title>Description of Blautia argi sp. nov., a new anaerobic isolated from dog feces.</title>
        <authorList>
            <person name="Chang Y.-H."/>
            <person name="Paek J."/>
            <person name="Shin Y."/>
        </authorList>
    </citation>
    <scope>NUCLEOTIDE SEQUENCE [LARGE SCALE GENOMIC DNA]</scope>
    <source>
        <strain evidence="11">KCTC 15426</strain>
    </source>
</reference>
<dbReference type="GO" id="GO:0005524">
    <property type="term" value="F:ATP binding"/>
    <property type="evidence" value="ECO:0007669"/>
    <property type="project" value="UniProtKB-KW"/>
</dbReference>
<dbReference type="PANTHER" id="PTHR24221:SF423">
    <property type="entry name" value="ABC TRANSPORTER"/>
    <property type="match status" value="1"/>
</dbReference>
<dbReference type="PROSITE" id="PS50893">
    <property type="entry name" value="ABC_TRANSPORTER_2"/>
    <property type="match status" value="1"/>
</dbReference>
<dbReference type="PROSITE" id="PS50929">
    <property type="entry name" value="ABC_TM1F"/>
    <property type="match status" value="1"/>
</dbReference>
<evidence type="ECO:0000256" key="6">
    <source>
        <dbReference type="ARBA" id="ARBA00023136"/>
    </source>
</evidence>
<dbReference type="SMART" id="SM00382">
    <property type="entry name" value="AAA"/>
    <property type="match status" value="1"/>
</dbReference>
<dbReference type="PROSITE" id="PS00211">
    <property type="entry name" value="ABC_TRANSPORTER_1"/>
    <property type="match status" value="1"/>
</dbReference>
<dbReference type="Proteomes" id="UP000250003">
    <property type="component" value="Chromosome"/>
</dbReference>
<dbReference type="GO" id="GO:0005886">
    <property type="term" value="C:plasma membrane"/>
    <property type="evidence" value="ECO:0007669"/>
    <property type="project" value="UniProtKB-SubCell"/>
</dbReference>
<dbReference type="InterPro" id="IPR036640">
    <property type="entry name" value="ABC1_TM_sf"/>
</dbReference>
<dbReference type="SUPFAM" id="SSF90123">
    <property type="entry name" value="ABC transporter transmembrane region"/>
    <property type="match status" value="1"/>
</dbReference>
<keyword evidence="11" id="KW-1185">Reference proteome</keyword>
<dbReference type="InterPro" id="IPR017871">
    <property type="entry name" value="ABC_transporter-like_CS"/>
</dbReference>
<keyword evidence="6 7" id="KW-0472">Membrane</keyword>
<evidence type="ECO:0000313" key="10">
    <source>
        <dbReference type="EMBL" id="AWY97952.1"/>
    </source>
</evidence>
<dbReference type="EMBL" id="CP030280">
    <property type="protein sequence ID" value="AWY97952.1"/>
    <property type="molecule type" value="Genomic_DNA"/>
</dbReference>
<evidence type="ECO:0000256" key="3">
    <source>
        <dbReference type="ARBA" id="ARBA00022741"/>
    </source>
</evidence>
<dbReference type="RefSeq" id="WP_111919464.1">
    <property type="nucleotide sequence ID" value="NZ_CP030280.1"/>
</dbReference>
<feature type="transmembrane region" description="Helical" evidence="7">
    <location>
        <begin position="59"/>
        <end position="79"/>
    </location>
</feature>
<dbReference type="AlphaFoldDB" id="A0A2Z4UA97"/>
<dbReference type="Pfam" id="PF00005">
    <property type="entry name" value="ABC_tran"/>
    <property type="match status" value="1"/>
</dbReference>
<keyword evidence="2 7" id="KW-0812">Transmembrane</keyword>
<gene>
    <name evidence="10" type="ORF">DQQ01_07160</name>
</gene>
<dbReference type="InterPro" id="IPR027417">
    <property type="entry name" value="P-loop_NTPase"/>
</dbReference>
<evidence type="ECO:0000256" key="7">
    <source>
        <dbReference type="SAM" id="Phobius"/>
    </source>
</evidence>
<feature type="domain" description="ABC transporter" evidence="8">
    <location>
        <begin position="338"/>
        <end position="540"/>
    </location>
</feature>
<protein>
    <recommendedName>
        <fullName evidence="12">ABC transporter ATP-binding protein</fullName>
    </recommendedName>
</protein>
<feature type="transmembrane region" description="Helical" evidence="7">
    <location>
        <begin position="21"/>
        <end position="47"/>
    </location>
</feature>
<dbReference type="GO" id="GO:0016887">
    <property type="term" value="F:ATP hydrolysis activity"/>
    <property type="evidence" value="ECO:0007669"/>
    <property type="project" value="InterPro"/>
</dbReference>
<keyword evidence="4" id="KW-0067">ATP-binding</keyword>
<evidence type="ECO:0000256" key="4">
    <source>
        <dbReference type="ARBA" id="ARBA00022840"/>
    </source>
</evidence>
<dbReference type="InterPro" id="IPR003593">
    <property type="entry name" value="AAA+_ATPase"/>
</dbReference>
<feature type="transmembrane region" description="Helical" evidence="7">
    <location>
        <begin position="240"/>
        <end position="264"/>
    </location>
</feature>
<dbReference type="KEGG" id="blau:DQQ01_07160"/>
<dbReference type="InterPro" id="IPR011527">
    <property type="entry name" value="ABC1_TM_dom"/>
</dbReference>
<dbReference type="PANTHER" id="PTHR24221">
    <property type="entry name" value="ATP-BINDING CASSETTE SUB-FAMILY B"/>
    <property type="match status" value="1"/>
</dbReference>
<keyword evidence="3" id="KW-0547">Nucleotide-binding</keyword>
<dbReference type="SUPFAM" id="SSF52540">
    <property type="entry name" value="P-loop containing nucleoside triphosphate hydrolases"/>
    <property type="match status" value="1"/>
</dbReference>
<feature type="transmembrane region" description="Helical" evidence="7">
    <location>
        <begin position="133"/>
        <end position="151"/>
    </location>
</feature>
<organism evidence="10 11">
    <name type="scientific">Blautia argi</name>
    <dbReference type="NCBI Taxonomy" id="1912897"/>
    <lineage>
        <taxon>Bacteria</taxon>
        <taxon>Bacillati</taxon>
        <taxon>Bacillota</taxon>
        <taxon>Clostridia</taxon>
        <taxon>Lachnospirales</taxon>
        <taxon>Lachnospiraceae</taxon>
        <taxon>Blautia</taxon>
    </lineage>
</organism>